<dbReference type="InterPro" id="IPR017926">
    <property type="entry name" value="GATASE"/>
</dbReference>
<gene>
    <name evidence="2" type="ORF">ABDB84_17150</name>
</gene>
<dbReference type="PANTHER" id="PTHR42695:SF5">
    <property type="entry name" value="GLUTAMINE AMIDOTRANSFERASE YLR126C-RELATED"/>
    <property type="match status" value="1"/>
</dbReference>
<dbReference type="RefSeq" id="WP_345920990.1">
    <property type="nucleotide sequence ID" value="NZ_JBDIVE010000011.1"/>
</dbReference>
<dbReference type="PANTHER" id="PTHR42695">
    <property type="entry name" value="GLUTAMINE AMIDOTRANSFERASE YLR126C-RELATED"/>
    <property type="match status" value="1"/>
</dbReference>
<organism evidence="2 3">
    <name type="scientific">Uliginosibacterium sediminicola</name>
    <dbReference type="NCBI Taxonomy" id="2024550"/>
    <lineage>
        <taxon>Bacteria</taxon>
        <taxon>Pseudomonadati</taxon>
        <taxon>Pseudomonadota</taxon>
        <taxon>Betaproteobacteria</taxon>
        <taxon>Rhodocyclales</taxon>
        <taxon>Zoogloeaceae</taxon>
        <taxon>Uliginosibacterium</taxon>
    </lineage>
</organism>
<feature type="domain" description="Glutamine amidotransferase" evidence="1">
    <location>
        <begin position="44"/>
        <end position="178"/>
    </location>
</feature>
<dbReference type="InterPro" id="IPR044992">
    <property type="entry name" value="ChyE-like"/>
</dbReference>
<proteinExistence type="predicted"/>
<keyword evidence="2" id="KW-0378">Hydrolase</keyword>
<dbReference type="CDD" id="cd01741">
    <property type="entry name" value="GATase1_1"/>
    <property type="match status" value="1"/>
</dbReference>
<reference evidence="2 3" key="1">
    <citation type="journal article" date="2018" name="Int. J. Syst. Evol. Microbiol.">
        <title>Uliginosibacterium sediminicola sp. nov., isolated from freshwater sediment.</title>
        <authorList>
            <person name="Hwang W.M."/>
            <person name="Kim S.M."/>
            <person name="Kang K."/>
            <person name="Ahn T.Y."/>
        </authorList>
    </citation>
    <scope>NUCLEOTIDE SEQUENCE [LARGE SCALE GENOMIC DNA]</scope>
    <source>
        <strain evidence="2 3">M1-21</strain>
    </source>
</reference>
<evidence type="ECO:0000313" key="2">
    <source>
        <dbReference type="EMBL" id="MEN3070215.1"/>
    </source>
</evidence>
<dbReference type="EC" id="3.4.-.-" evidence="2"/>
<evidence type="ECO:0000259" key="1">
    <source>
        <dbReference type="Pfam" id="PF00117"/>
    </source>
</evidence>
<dbReference type="PROSITE" id="PS51273">
    <property type="entry name" value="GATASE_TYPE_1"/>
    <property type="match status" value="1"/>
</dbReference>
<name>A0ABU9Z2P1_9RHOO</name>
<dbReference type="GO" id="GO:0016787">
    <property type="term" value="F:hydrolase activity"/>
    <property type="evidence" value="ECO:0007669"/>
    <property type="project" value="UniProtKB-KW"/>
</dbReference>
<accession>A0ABU9Z2P1</accession>
<dbReference type="Pfam" id="PF00117">
    <property type="entry name" value="GATase"/>
    <property type="match status" value="1"/>
</dbReference>
<dbReference type="EMBL" id="JBDIVE010000011">
    <property type="protein sequence ID" value="MEN3070215.1"/>
    <property type="molecule type" value="Genomic_DNA"/>
</dbReference>
<comment type="caution">
    <text evidence="2">The sequence shown here is derived from an EMBL/GenBank/DDBJ whole genome shotgun (WGS) entry which is preliminary data.</text>
</comment>
<dbReference type="Gene3D" id="3.40.50.880">
    <property type="match status" value="1"/>
</dbReference>
<dbReference type="InterPro" id="IPR029062">
    <property type="entry name" value="Class_I_gatase-like"/>
</dbReference>
<dbReference type="SUPFAM" id="SSF52317">
    <property type="entry name" value="Class I glutamine amidotransferase-like"/>
    <property type="match status" value="1"/>
</dbReference>
<evidence type="ECO:0000313" key="3">
    <source>
        <dbReference type="Proteomes" id="UP001410394"/>
    </source>
</evidence>
<protein>
    <submittedName>
        <fullName evidence="2">Type 1 glutamine amidotransferase</fullName>
        <ecNumber evidence="2">3.4.-.-</ecNumber>
    </submittedName>
</protein>
<keyword evidence="2" id="KW-0315">Glutamine amidotransferase</keyword>
<keyword evidence="3" id="KW-1185">Reference proteome</keyword>
<sequence>MKPVAVIQHCHNVRPGHFASFLDSAQIPWQLFTIDAGGQLPTDVEAFSGLCFMGGPMSVNDDLPWIAEELALIRQAVAAGVPVIGHCLGGQLLSRALGGEVTRNPVKEIGWNRVSATDTPEAQAWLGEAREFDVYQWHGETFSLPPGAVRILEGETCRNQAYVIGPHLGMQFHIEMTEELIKEWIAEWGDEFDAEASLPPSVQTPAQQTAQLPQALPRMRAVADQLYTHWARHLRG</sequence>
<dbReference type="Proteomes" id="UP001410394">
    <property type="component" value="Unassembled WGS sequence"/>
</dbReference>